<keyword evidence="7" id="KW-0131">Cell cycle</keyword>
<feature type="coiled-coil region" evidence="9">
    <location>
        <begin position="782"/>
        <end position="845"/>
    </location>
</feature>
<evidence type="ECO:0000256" key="8">
    <source>
        <dbReference type="PIRNR" id="PIRNR005719"/>
    </source>
</evidence>
<gene>
    <name evidence="12" type="ORF">GBAR_LOCUS27083</name>
</gene>
<evidence type="ECO:0000256" key="1">
    <source>
        <dbReference type="ARBA" id="ARBA00004123"/>
    </source>
</evidence>
<evidence type="ECO:0000256" key="5">
    <source>
        <dbReference type="ARBA" id="ARBA00023054"/>
    </source>
</evidence>
<evidence type="ECO:0000313" key="12">
    <source>
        <dbReference type="EMBL" id="CAI8049208.1"/>
    </source>
</evidence>
<dbReference type="Gene3D" id="1.20.1060.20">
    <property type="match status" value="1"/>
</dbReference>
<keyword evidence="13" id="KW-1185">Reference proteome</keyword>
<accession>A0AA35X8D3</accession>
<dbReference type="GO" id="GO:0005524">
    <property type="term" value="F:ATP binding"/>
    <property type="evidence" value="ECO:0007669"/>
    <property type="project" value="InterPro"/>
</dbReference>
<reference evidence="12" key="1">
    <citation type="submission" date="2023-03" db="EMBL/GenBank/DDBJ databases">
        <authorList>
            <person name="Steffen K."/>
            <person name="Cardenas P."/>
        </authorList>
    </citation>
    <scope>NUCLEOTIDE SEQUENCE</scope>
</reference>
<evidence type="ECO:0000256" key="7">
    <source>
        <dbReference type="ARBA" id="ARBA00023306"/>
    </source>
</evidence>
<dbReference type="PANTHER" id="PTHR43977">
    <property type="entry name" value="STRUCTURAL MAINTENANCE OF CHROMOSOMES PROTEIN 3"/>
    <property type="match status" value="1"/>
</dbReference>
<evidence type="ECO:0000313" key="13">
    <source>
        <dbReference type="Proteomes" id="UP001174909"/>
    </source>
</evidence>
<feature type="coiled-coil region" evidence="9">
    <location>
        <begin position="668"/>
        <end position="716"/>
    </location>
</feature>
<dbReference type="Pfam" id="PF06470">
    <property type="entry name" value="SMC_hinge"/>
    <property type="match status" value="1"/>
</dbReference>
<dbReference type="Gene3D" id="3.40.50.300">
    <property type="entry name" value="P-loop containing nucleotide triphosphate hydrolases"/>
    <property type="match status" value="2"/>
</dbReference>
<keyword evidence="6 8" id="KW-0539">Nucleus</keyword>
<keyword evidence="3" id="KW-0132">Cell division</keyword>
<dbReference type="PIRSF" id="PIRSF005719">
    <property type="entry name" value="SMC"/>
    <property type="match status" value="1"/>
</dbReference>
<dbReference type="InterPro" id="IPR010935">
    <property type="entry name" value="SMC_hinge"/>
</dbReference>
<evidence type="ECO:0000256" key="9">
    <source>
        <dbReference type="SAM" id="Coils"/>
    </source>
</evidence>
<dbReference type="SMART" id="SM00968">
    <property type="entry name" value="SMC_hinge"/>
    <property type="match status" value="1"/>
</dbReference>
<dbReference type="SUPFAM" id="SSF75553">
    <property type="entry name" value="Smc hinge domain"/>
    <property type="match status" value="1"/>
</dbReference>
<dbReference type="GO" id="GO:0051276">
    <property type="term" value="P:chromosome organization"/>
    <property type="evidence" value="ECO:0007669"/>
    <property type="project" value="InterPro"/>
</dbReference>
<dbReference type="SUPFAM" id="SSF52540">
    <property type="entry name" value="P-loop containing nucleoside triphosphate hydrolases"/>
    <property type="match status" value="1"/>
</dbReference>
<name>A0AA35X8D3_GEOBA</name>
<dbReference type="FunFam" id="3.40.50.300:FF:000424">
    <property type="entry name" value="Structural maintenance of chromosomes 3"/>
    <property type="match status" value="1"/>
</dbReference>
<dbReference type="InterPro" id="IPR027417">
    <property type="entry name" value="P-loop_NTPase"/>
</dbReference>
<feature type="region of interest" description="Disordered" evidence="10">
    <location>
        <begin position="238"/>
        <end position="260"/>
    </location>
</feature>
<dbReference type="Gene3D" id="3.30.70.1620">
    <property type="match status" value="1"/>
</dbReference>
<evidence type="ECO:0000259" key="11">
    <source>
        <dbReference type="SMART" id="SM00968"/>
    </source>
</evidence>
<dbReference type="GO" id="GO:0005694">
    <property type="term" value="C:chromosome"/>
    <property type="evidence" value="ECO:0007669"/>
    <property type="project" value="InterPro"/>
</dbReference>
<dbReference type="InterPro" id="IPR041741">
    <property type="entry name" value="SMC3_ABC_euk"/>
</dbReference>
<feature type="domain" description="SMC hinge" evidence="11">
    <location>
        <begin position="522"/>
        <end position="636"/>
    </location>
</feature>
<keyword evidence="4" id="KW-0498">Mitosis</keyword>
<dbReference type="GO" id="GO:0005634">
    <property type="term" value="C:nucleus"/>
    <property type="evidence" value="ECO:0007669"/>
    <property type="project" value="UniProtKB-SubCell"/>
</dbReference>
<dbReference type="Proteomes" id="UP001174909">
    <property type="component" value="Unassembled WGS sequence"/>
</dbReference>
<dbReference type="GO" id="GO:0051301">
    <property type="term" value="P:cell division"/>
    <property type="evidence" value="ECO:0007669"/>
    <property type="project" value="UniProtKB-KW"/>
</dbReference>
<evidence type="ECO:0000256" key="2">
    <source>
        <dbReference type="ARBA" id="ARBA00005917"/>
    </source>
</evidence>
<feature type="coiled-coil region" evidence="9">
    <location>
        <begin position="897"/>
        <end position="934"/>
    </location>
</feature>
<dbReference type="CDD" id="cd03272">
    <property type="entry name" value="ABC_SMC3_euk"/>
    <property type="match status" value="1"/>
</dbReference>
<comment type="subcellular location">
    <subcellularLocation>
        <location evidence="1 8">Nucleus</location>
    </subcellularLocation>
</comment>
<proteinExistence type="inferred from homology"/>
<evidence type="ECO:0000256" key="6">
    <source>
        <dbReference type="ARBA" id="ARBA00023242"/>
    </source>
</evidence>
<dbReference type="InterPro" id="IPR024704">
    <property type="entry name" value="SMC"/>
</dbReference>
<dbReference type="InterPro" id="IPR003395">
    <property type="entry name" value="RecF/RecN/SMC_N"/>
</dbReference>
<evidence type="ECO:0000256" key="4">
    <source>
        <dbReference type="ARBA" id="ARBA00022776"/>
    </source>
</evidence>
<comment type="caution">
    <text evidence="12">The sequence shown here is derived from an EMBL/GenBank/DDBJ whole genome shotgun (WGS) entry which is preliminary data.</text>
</comment>
<evidence type="ECO:0000256" key="3">
    <source>
        <dbReference type="ARBA" id="ARBA00022618"/>
    </source>
</evidence>
<dbReference type="Pfam" id="PF02463">
    <property type="entry name" value="SMC_N"/>
    <property type="match status" value="1"/>
</dbReference>
<protein>
    <recommendedName>
        <fullName evidence="8">Structural maintenance of chromosomes protein</fullName>
    </recommendedName>
</protein>
<dbReference type="InterPro" id="IPR036277">
    <property type="entry name" value="SMC_hinge_sf"/>
</dbReference>
<keyword evidence="5 9" id="KW-0175">Coiled coil</keyword>
<evidence type="ECO:0000256" key="10">
    <source>
        <dbReference type="SAM" id="MobiDB-lite"/>
    </source>
</evidence>
<dbReference type="EMBL" id="CASHTH010003779">
    <property type="protein sequence ID" value="CAI8049208.1"/>
    <property type="molecule type" value="Genomic_DNA"/>
</dbReference>
<dbReference type="GO" id="GO:0016887">
    <property type="term" value="F:ATP hydrolysis activity"/>
    <property type="evidence" value="ECO:0007669"/>
    <property type="project" value="InterPro"/>
</dbReference>
<organism evidence="12 13">
    <name type="scientific">Geodia barretti</name>
    <name type="common">Barrett's horny sponge</name>
    <dbReference type="NCBI Taxonomy" id="519541"/>
    <lineage>
        <taxon>Eukaryota</taxon>
        <taxon>Metazoa</taxon>
        <taxon>Porifera</taxon>
        <taxon>Demospongiae</taxon>
        <taxon>Heteroscleromorpha</taxon>
        <taxon>Tetractinellida</taxon>
        <taxon>Astrophorina</taxon>
        <taxon>Geodiidae</taxon>
        <taxon>Geodia</taxon>
    </lineage>
</organism>
<sequence>MHIKQVILHGFRSYRDQTVIEPFSPKNNVVVGRNGSGKSNFFYAIQFVLSDEFSHMRPEERQQLLHEGTGPRVVSAYVEIIFDNSDNRIPIDREEVSVRRVIGAKKDSYYLDKKHVTKSDVMNLLESAGFSRSNPYYIVKQGKINQLALAPDSQRLKLLREVAGTRVYDERKEESKTILKDTEAKREKIEEMLGYIEERLATLEEEKEELRAYQNLDKMRRSLEYTIHDKELRDTRSKLEQLEDARKGSKEGSRERNEKIAAARSKIESLEREVKELEVSLHTLQSERQQLAEDDQEMIRQRAKLEFDVKDLEESLVDDKKSKESCQRELTQLGKTVEKRQKELGRLLPRYTRQKTEEEQLNTRLKACEQRRSELFAKQGRGQQFANVDERDVWIRREAGSLSESLENKKRQLAQLHQDVEQSMAKVKRQERDIKERGEDLEQRREAIDRANREHAQLKLRRDDLTNERKELWRREAGIDQTIQNARDELAKCERNLRGTIGKAVNRGLDSVKRVVEEKQMSGVYGPLLENFTCEPRVFTAVEVTAGNRLFHVIVDNDRTASQILSIMNKQKLPGEVTFLPLNKLNPPRMEYPNAKNDAIPMVEQMKFNPMFQPAMRQVFGRTLICRDIDRASHFAKNSNHDCVTLDGDQVSHKGTLTGGYYDTRRSRLEMHRQMMEQRERLEAAENERSQLRHQLDQLEGKVTQVLGDLQKTETKQIQLKETFERQKMDIRTITKELQANRRALEPKEQSLASQETDIQSMEGALGTLTAELGTELLSQLNSGEQSEVERLGEEVQTLQQQLKECLRERTELETEKNKLENLLSSNLLRRKEQLVQEMEELSMADHRQELEMQTAELEHLCTTINTTRSRLEEVVASVDDHGKKIKEKETALDKWKTMEREQLDSIEEEAKAMEKLANKRSLLLKKKEESMRKIRELGSLPADAFDKYQGLPLSQLWKKLHKCNTELKKYSHVNKKALEQFVNFSERKETLTSRKEQLDRDYQSIIDLMDVLEQRKYEAIQFTFKQVSKNFSDVFQELVPNGKGQLVMKRAEEVTGLSTYNCGILHMYGGVWCIECSVCVLQLVPSADTEDEDSLRPSGSGRGPSVDEHFTGVSIRVSFTGVASETKELQQLSGGQKSLVALTLIFAIQKCDPAPFYLFDEIDQALDSHHRHSVAAMIHRLADNAQFITTTFRPELVEVADKCYGVKFQNKVSHINAVSKEAAKDFIEQETADK</sequence>
<comment type="similarity">
    <text evidence="2">Belongs to the SMC family. SMC3 subfamily.</text>
</comment>
<dbReference type="AlphaFoldDB" id="A0AA35X8D3"/>